<comment type="caution">
    <text evidence="2">The sequence shown here is derived from an EMBL/GenBank/DDBJ whole genome shotgun (WGS) entry which is preliminary data.</text>
</comment>
<feature type="non-terminal residue" evidence="2">
    <location>
        <position position="1"/>
    </location>
</feature>
<reference evidence="2" key="1">
    <citation type="submission" date="2023-03" db="EMBL/GenBank/DDBJ databases">
        <authorList>
            <person name="Steffen K."/>
            <person name="Cardenas P."/>
        </authorList>
    </citation>
    <scope>NUCLEOTIDE SEQUENCE</scope>
</reference>
<gene>
    <name evidence="2" type="ORF">GBAR_LOCUS21628</name>
</gene>
<organism evidence="2 3">
    <name type="scientific">Geodia barretti</name>
    <name type="common">Barrett's horny sponge</name>
    <dbReference type="NCBI Taxonomy" id="519541"/>
    <lineage>
        <taxon>Eukaryota</taxon>
        <taxon>Metazoa</taxon>
        <taxon>Porifera</taxon>
        <taxon>Demospongiae</taxon>
        <taxon>Heteroscleromorpha</taxon>
        <taxon>Tetractinellida</taxon>
        <taxon>Astrophorina</taxon>
        <taxon>Geodiidae</taxon>
        <taxon>Geodia</taxon>
    </lineage>
</organism>
<evidence type="ECO:0000313" key="3">
    <source>
        <dbReference type="Proteomes" id="UP001174909"/>
    </source>
</evidence>
<protein>
    <submittedName>
        <fullName evidence="2">Uncharacterized protein</fullName>
    </submittedName>
</protein>
<keyword evidence="1" id="KW-0732">Signal</keyword>
<feature type="chain" id="PRO_5041269506" evidence="1">
    <location>
        <begin position="22"/>
        <end position="75"/>
    </location>
</feature>
<sequence>MKVTFLVLLFSISALFLVSQGKPVAEEVDDLVLLEEIDSADELDKRTAEYNEEDDDEEDDLRFVRSNKGYYRYGG</sequence>
<proteinExistence type="predicted"/>
<dbReference type="EMBL" id="CASHTH010003011">
    <property type="protein sequence ID" value="CAI8038789.1"/>
    <property type="molecule type" value="Genomic_DNA"/>
</dbReference>
<feature type="signal peptide" evidence="1">
    <location>
        <begin position="1"/>
        <end position="21"/>
    </location>
</feature>
<dbReference type="AlphaFoldDB" id="A0AA35T005"/>
<name>A0AA35T005_GEOBA</name>
<accession>A0AA35T005</accession>
<keyword evidence="3" id="KW-1185">Reference proteome</keyword>
<evidence type="ECO:0000256" key="1">
    <source>
        <dbReference type="SAM" id="SignalP"/>
    </source>
</evidence>
<dbReference type="Proteomes" id="UP001174909">
    <property type="component" value="Unassembled WGS sequence"/>
</dbReference>
<evidence type="ECO:0000313" key="2">
    <source>
        <dbReference type="EMBL" id="CAI8038789.1"/>
    </source>
</evidence>